<feature type="active site" description="Schiff-base intermediate with substrate" evidence="12">
    <location>
        <position position="167"/>
    </location>
</feature>
<dbReference type="PANTHER" id="PTHR12128:SF66">
    <property type="entry name" value="4-HYDROXY-2-OXOGLUTARATE ALDOLASE, MITOCHONDRIAL"/>
    <property type="match status" value="1"/>
</dbReference>
<evidence type="ECO:0000256" key="4">
    <source>
        <dbReference type="ARBA" id="ARBA00012086"/>
    </source>
</evidence>
<evidence type="ECO:0000256" key="3">
    <source>
        <dbReference type="ARBA" id="ARBA00007592"/>
    </source>
</evidence>
<sequence>MKSSTLALRGSLTALITPMREDGSVDERAYAEFIEWQITEGTEGLVPVGTTGESPTLSHDEHKRVVEICVEVARGRVPVVAGTGSNSTAEAIELTAHAREAGADAALVVTPYYNKPTQEGLYRHFMAIADAVDLPVVIYNIPGRSVIDMMPETMGRLARHPNIIGVKDATAKLDRPLAQRRECGRDFVQLSGEDHTVLAFMASGGHGCISVTSNVAPRLCAEMHRAWREGRVAEAMEIQDSLAPLHDALFVETSPGPVKHAASLLGHGTAHCRLPLAPVAESTARGVEGAMRGAGLLN</sequence>
<comment type="caution">
    <text evidence="12">Was originally thought to be a dihydrodipicolinate synthase (DHDPS), catalyzing the condensation of (S)-aspartate-beta-semialdehyde [(S)-ASA] and pyruvate to dihydrodipicolinate (DHDP). However, it was shown in E.coli that the product of the enzymatic reaction is not dihydrodipicolinate but in fact (4S)-4-hydroxy-2,3,4,5-tetrahydro-(2S)-dipicolinic acid (HTPA), and that the consecutive dehydration reaction leading to DHDP is not spontaneous but catalyzed by DapB.</text>
</comment>
<evidence type="ECO:0000256" key="12">
    <source>
        <dbReference type="HAMAP-Rule" id="MF_00418"/>
    </source>
</evidence>
<comment type="similarity">
    <text evidence="3 12 13">Belongs to the DapA family.</text>
</comment>
<dbReference type="SMART" id="SM01130">
    <property type="entry name" value="DHDPS"/>
    <property type="match status" value="1"/>
</dbReference>
<dbReference type="InterPro" id="IPR002220">
    <property type="entry name" value="DapA-like"/>
</dbReference>
<dbReference type="InterPro" id="IPR020625">
    <property type="entry name" value="Schiff_base-form_aldolases_AS"/>
</dbReference>
<dbReference type="RefSeq" id="WP_301590598.1">
    <property type="nucleotide sequence ID" value="NZ_JAPFQI010000009.1"/>
</dbReference>
<dbReference type="HAMAP" id="MF_00418">
    <property type="entry name" value="DapA"/>
    <property type="match status" value="1"/>
</dbReference>
<accession>A0ABT3NWJ6</accession>
<evidence type="ECO:0000313" key="14">
    <source>
        <dbReference type="EMBL" id="MCW8086532.1"/>
    </source>
</evidence>
<evidence type="ECO:0000256" key="11">
    <source>
        <dbReference type="ARBA" id="ARBA00047836"/>
    </source>
</evidence>
<comment type="pathway">
    <text evidence="2 12">Amino-acid biosynthesis; L-lysine biosynthesis via DAP pathway; (S)-tetrahydrodipicolinate from L-aspartate: step 3/4.</text>
</comment>
<dbReference type="InterPro" id="IPR020624">
    <property type="entry name" value="Schiff_base-form_aldolases_CS"/>
</dbReference>
<dbReference type="SUPFAM" id="SSF51569">
    <property type="entry name" value="Aldolase"/>
    <property type="match status" value="1"/>
</dbReference>
<feature type="active site" description="Proton donor/acceptor" evidence="12">
    <location>
        <position position="139"/>
    </location>
</feature>
<dbReference type="EMBL" id="JAPFQI010000009">
    <property type="protein sequence ID" value="MCW8086532.1"/>
    <property type="molecule type" value="Genomic_DNA"/>
</dbReference>
<dbReference type="InterPro" id="IPR005263">
    <property type="entry name" value="DapA"/>
</dbReference>
<evidence type="ECO:0000256" key="7">
    <source>
        <dbReference type="ARBA" id="ARBA00022915"/>
    </source>
</evidence>
<name>A0ABT3NWJ6_9PROT</name>
<comment type="caution">
    <text evidence="14">The sequence shown here is derived from an EMBL/GenBank/DDBJ whole genome shotgun (WGS) entry which is preliminary data.</text>
</comment>
<dbReference type="EC" id="4.3.3.7" evidence="4 12"/>
<keyword evidence="8 12" id="KW-0457">Lysine biosynthesis</keyword>
<comment type="subunit">
    <text evidence="12">Homotetramer; dimer of dimers.</text>
</comment>
<dbReference type="PROSITE" id="PS00666">
    <property type="entry name" value="DHDPS_2"/>
    <property type="match status" value="1"/>
</dbReference>
<protein>
    <recommendedName>
        <fullName evidence="4 12">4-hydroxy-tetrahydrodipicolinate synthase</fullName>
        <shortName evidence="12">HTPA synthase</shortName>
        <ecNumber evidence="4 12">4.3.3.7</ecNumber>
    </recommendedName>
</protein>
<gene>
    <name evidence="12 14" type="primary">dapA</name>
    <name evidence="14" type="ORF">OF850_12905</name>
</gene>
<keyword evidence="7 12" id="KW-0220">Diaminopimelate biosynthesis</keyword>
<feature type="binding site" evidence="12">
    <location>
        <position position="209"/>
    </location>
    <ligand>
        <name>pyruvate</name>
        <dbReference type="ChEBI" id="CHEBI:15361"/>
    </ligand>
</feature>
<dbReference type="GO" id="GO:0008840">
    <property type="term" value="F:4-hydroxy-tetrahydrodipicolinate synthase activity"/>
    <property type="evidence" value="ECO:0007669"/>
    <property type="project" value="UniProtKB-EC"/>
</dbReference>
<comment type="subcellular location">
    <subcellularLocation>
        <location evidence="12">Cytoplasm</location>
    </subcellularLocation>
</comment>
<keyword evidence="5 12" id="KW-0963">Cytoplasm</keyword>
<dbReference type="InterPro" id="IPR013785">
    <property type="entry name" value="Aldolase_TIM"/>
</dbReference>
<evidence type="ECO:0000256" key="5">
    <source>
        <dbReference type="ARBA" id="ARBA00022490"/>
    </source>
</evidence>
<dbReference type="Proteomes" id="UP001526430">
    <property type="component" value="Unassembled WGS sequence"/>
</dbReference>
<evidence type="ECO:0000256" key="8">
    <source>
        <dbReference type="ARBA" id="ARBA00023154"/>
    </source>
</evidence>
<keyword evidence="15" id="KW-1185">Reference proteome</keyword>
<keyword evidence="6 12" id="KW-0028">Amino-acid biosynthesis</keyword>
<reference evidence="14 15" key="1">
    <citation type="submission" date="2022-10" db="EMBL/GenBank/DDBJ databases">
        <title>Roseococcus glaciei nov., sp. nov., isolated from glacier.</title>
        <authorList>
            <person name="Liu Q."/>
            <person name="Xin Y.-H."/>
        </authorList>
    </citation>
    <scope>NUCLEOTIDE SEQUENCE [LARGE SCALE GENOMIC DNA]</scope>
    <source>
        <strain evidence="14 15">MDT2-1-1</strain>
    </source>
</reference>
<evidence type="ECO:0000256" key="6">
    <source>
        <dbReference type="ARBA" id="ARBA00022605"/>
    </source>
</evidence>
<dbReference type="CDD" id="cd00950">
    <property type="entry name" value="DHDPS"/>
    <property type="match status" value="1"/>
</dbReference>
<comment type="catalytic activity">
    <reaction evidence="11 12">
        <text>L-aspartate 4-semialdehyde + pyruvate = (2S,4S)-4-hydroxy-2,3,4,5-tetrahydrodipicolinate + H2O + H(+)</text>
        <dbReference type="Rhea" id="RHEA:34171"/>
        <dbReference type="ChEBI" id="CHEBI:15361"/>
        <dbReference type="ChEBI" id="CHEBI:15377"/>
        <dbReference type="ChEBI" id="CHEBI:15378"/>
        <dbReference type="ChEBI" id="CHEBI:67139"/>
        <dbReference type="ChEBI" id="CHEBI:537519"/>
        <dbReference type="EC" id="4.3.3.7"/>
    </reaction>
</comment>
<evidence type="ECO:0000256" key="10">
    <source>
        <dbReference type="ARBA" id="ARBA00023270"/>
    </source>
</evidence>
<organism evidence="14 15">
    <name type="scientific">Sabulicella glaciei</name>
    <dbReference type="NCBI Taxonomy" id="2984948"/>
    <lineage>
        <taxon>Bacteria</taxon>
        <taxon>Pseudomonadati</taxon>
        <taxon>Pseudomonadota</taxon>
        <taxon>Alphaproteobacteria</taxon>
        <taxon>Acetobacterales</taxon>
        <taxon>Acetobacteraceae</taxon>
        <taxon>Sabulicella</taxon>
    </lineage>
</organism>
<dbReference type="NCBIfam" id="TIGR00674">
    <property type="entry name" value="dapA"/>
    <property type="match status" value="1"/>
</dbReference>
<feature type="site" description="Part of a proton relay during catalysis" evidence="12">
    <location>
        <position position="50"/>
    </location>
</feature>
<feature type="site" description="Part of a proton relay during catalysis" evidence="12">
    <location>
        <position position="113"/>
    </location>
</feature>
<dbReference type="PROSITE" id="PS00665">
    <property type="entry name" value="DHDPS_1"/>
    <property type="match status" value="1"/>
</dbReference>
<dbReference type="PANTHER" id="PTHR12128">
    <property type="entry name" value="DIHYDRODIPICOLINATE SYNTHASE"/>
    <property type="match status" value="1"/>
</dbReference>
<keyword evidence="9 12" id="KW-0456">Lyase</keyword>
<evidence type="ECO:0000256" key="13">
    <source>
        <dbReference type="PIRNR" id="PIRNR001365"/>
    </source>
</evidence>
<evidence type="ECO:0000313" key="15">
    <source>
        <dbReference type="Proteomes" id="UP001526430"/>
    </source>
</evidence>
<dbReference type="PIRSF" id="PIRSF001365">
    <property type="entry name" value="DHDPS"/>
    <property type="match status" value="1"/>
</dbReference>
<comment type="function">
    <text evidence="1 12">Catalyzes the condensation of (S)-aspartate-beta-semialdehyde [(S)-ASA] and pyruvate to 4-hydroxy-tetrahydrodipicolinate (HTPA).</text>
</comment>
<proteinExistence type="inferred from homology"/>
<evidence type="ECO:0000256" key="2">
    <source>
        <dbReference type="ARBA" id="ARBA00005120"/>
    </source>
</evidence>
<evidence type="ECO:0000256" key="1">
    <source>
        <dbReference type="ARBA" id="ARBA00003294"/>
    </source>
</evidence>
<evidence type="ECO:0000256" key="9">
    <source>
        <dbReference type="ARBA" id="ARBA00023239"/>
    </source>
</evidence>
<dbReference type="PRINTS" id="PR00146">
    <property type="entry name" value="DHPICSNTHASE"/>
</dbReference>
<dbReference type="Pfam" id="PF00701">
    <property type="entry name" value="DHDPS"/>
    <property type="match status" value="1"/>
</dbReference>
<dbReference type="Gene3D" id="3.20.20.70">
    <property type="entry name" value="Aldolase class I"/>
    <property type="match status" value="1"/>
</dbReference>
<keyword evidence="10 12" id="KW-0704">Schiff base</keyword>
<feature type="binding site" evidence="12">
    <location>
        <position position="51"/>
    </location>
    <ligand>
        <name>pyruvate</name>
        <dbReference type="ChEBI" id="CHEBI:15361"/>
    </ligand>
</feature>